<sequence length="286" mass="31376">MHTHQDVPGQINTHTPGCPRANAHKSGSPKPDRHTSGGRKPERHTSGCPTAKARIRRPQDRCIHIRRSQACYIHTSRGSRQDNYISKGSRPDKYTPGGSRLVLSGRTPMLVFDTADTDSASDSILKDAWFNQGQESIFKDFAEKLKKRLNKVAIGRAFDKMADIGQPCSSQTVINVKQAITKAVEKDLEVFQVKVPDHLSQDLFFPPTLVFGGQLESNQVVGEDIIAPVVTVTPFRTTKEAIALANNTRYGVAASVWTESAALALEVAAHLEVACLYMIAVGMKRS</sequence>
<name>A0A7R9CNA2_TIMPO</name>
<dbReference type="PANTHER" id="PTHR11699">
    <property type="entry name" value="ALDEHYDE DEHYDROGENASE-RELATED"/>
    <property type="match status" value="1"/>
</dbReference>
<evidence type="ECO:0000259" key="2">
    <source>
        <dbReference type="Pfam" id="PF00171"/>
    </source>
</evidence>
<gene>
    <name evidence="3" type="ORF">TPSB3V08_LOCUS1564</name>
</gene>
<dbReference type="GO" id="GO:0016620">
    <property type="term" value="F:oxidoreductase activity, acting on the aldehyde or oxo group of donors, NAD or NADP as acceptor"/>
    <property type="evidence" value="ECO:0007669"/>
    <property type="project" value="InterPro"/>
</dbReference>
<feature type="compositionally biased region" description="Basic and acidic residues" evidence="1">
    <location>
        <begin position="30"/>
        <end position="45"/>
    </location>
</feature>
<protein>
    <recommendedName>
        <fullName evidence="2">Aldehyde dehydrogenase domain-containing protein</fullName>
    </recommendedName>
</protein>
<feature type="region of interest" description="Disordered" evidence="1">
    <location>
        <begin position="1"/>
        <end position="58"/>
    </location>
</feature>
<dbReference type="Pfam" id="PF00171">
    <property type="entry name" value="Aldedh"/>
    <property type="match status" value="1"/>
</dbReference>
<proteinExistence type="predicted"/>
<reference evidence="3" key="1">
    <citation type="submission" date="2020-11" db="EMBL/GenBank/DDBJ databases">
        <authorList>
            <person name="Tran Van P."/>
        </authorList>
    </citation>
    <scope>NUCLEOTIDE SEQUENCE</scope>
</reference>
<organism evidence="3">
    <name type="scientific">Timema poppense</name>
    <name type="common">Walking stick</name>
    <dbReference type="NCBI Taxonomy" id="170557"/>
    <lineage>
        <taxon>Eukaryota</taxon>
        <taxon>Metazoa</taxon>
        <taxon>Ecdysozoa</taxon>
        <taxon>Arthropoda</taxon>
        <taxon>Hexapoda</taxon>
        <taxon>Insecta</taxon>
        <taxon>Pterygota</taxon>
        <taxon>Neoptera</taxon>
        <taxon>Polyneoptera</taxon>
        <taxon>Phasmatodea</taxon>
        <taxon>Timematodea</taxon>
        <taxon>Timematoidea</taxon>
        <taxon>Timematidae</taxon>
        <taxon>Timema</taxon>
    </lineage>
</organism>
<dbReference type="EMBL" id="OD000565">
    <property type="protein sequence ID" value="CAD7398200.1"/>
    <property type="molecule type" value="Genomic_DNA"/>
</dbReference>
<evidence type="ECO:0000313" key="3">
    <source>
        <dbReference type="EMBL" id="CAD7398200.1"/>
    </source>
</evidence>
<dbReference type="InterPro" id="IPR016163">
    <property type="entry name" value="Ald_DH_C"/>
</dbReference>
<dbReference type="AlphaFoldDB" id="A0A7R9CNA2"/>
<evidence type="ECO:0000256" key="1">
    <source>
        <dbReference type="SAM" id="MobiDB-lite"/>
    </source>
</evidence>
<dbReference type="InterPro" id="IPR016161">
    <property type="entry name" value="Ald_DH/histidinol_DH"/>
</dbReference>
<feature type="region of interest" description="Disordered" evidence="1">
    <location>
        <begin position="79"/>
        <end position="99"/>
    </location>
</feature>
<dbReference type="SUPFAM" id="SSF53720">
    <property type="entry name" value="ALDH-like"/>
    <property type="match status" value="1"/>
</dbReference>
<dbReference type="InterPro" id="IPR015590">
    <property type="entry name" value="Aldehyde_DH_dom"/>
</dbReference>
<accession>A0A7R9CNA2</accession>
<dbReference type="Gene3D" id="3.40.309.10">
    <property type="entry name" value="Aldehyde Dehydrogenase, Chain A, domain 2"/>
    <property type="match status" value="1"/>
</dbReference>
<feature type="domain" description="Aldehyde dehydrogenase" evidence="2">
    <location>
        <begin position="101"/>
        <end position="277"/>
    </location>
</feature>